<evidence type="ECO:0000313" key="1">
    <source>
        <dbReference type="EMBL" id="SVE12930.1"/>
    </source>
</evidence>
<reference evidence="1" key="1">
    <citation type="submission" date="2018-05" db="EMBL/GenBank/DDBJ databases">
        <authorList>
            <person name="Lanie J.A."/>
            <person name="Ng W.-L."/>
            <person name="Kazmierczak K.M."/>
            <person name="Andrzejewski T.M."/>
            <person name="Davidsen T.M."/>
            <person name="Wayne K.J."/>
            <person name="Tettelin H."/>
            <person name="Glass J.I."/>
            <person name="Rusch D."/>
            <person name="Podicherti R."/>
            <person name="Tsui H.-C.T."/>
            <person name="Winkler M.E."/>
        </authorList>
    </citation>
    <scope>NUCLEOTIDE SEQUENCE</scope>
</reference>
<organism evidence="1">
    <name type="scientific">marine metagenome</name>
    <dbReference type="NCBI Taxonomy" id="408172"/>
    <lineage>
        <taxon>unclassified sequences</taxon>
        <taxon>metagenomes</taxon>
        <taxon>ecological metagenomes</taxon>
    </lineage>
</organism>
<accession>A0A383AZG2</accession>
<dbReference type="EMBL" id="UINC01196078">
    <property type="protein sequence ID" value="SVE12930.1"/>
    <property type="molecule type" value="Genomic_DNA"/>
</dbReference>
<dbReference type="AlphaFoldDB" id="A0A383AZG2"/>
<protein>
    <submittedName>
        <fullName evidence="1">Uncharacterized protein</fullName>
    </submittedName>
</protein>
<feature type="non-terminal residue" evidence="1">
    <location>
        <position position="32"/>
    </location>
</feature>
<proteinExistence type="predicted"/>
<gene>
    <name evidence="1" type="ORF">METZ01_LOCUS465784</name>
</gene>
<sequence>MAVKKQKVSKQILSKAYELMCTARAMSDIYEE</sequence>
<name>A0A383AZG2_9ZZZZ</name>